<keyword evidence="5" id="KW-0448">Lipopolysaccharide biosynthesis</keyword>
<dbReference type="SUPFAM" id="SSF53448">
    <property type="entry name" value="Nucleotide-diphospho-sugar transferases"/>
    <property type="match status" value="1"/>
</dbReference>
<proteinExistence type="predicted"/>
<feature type="transmembrane region" description="Helical" evidence="9">
    <location>
        <begin position="297"/>
        <end position="321"/>
    </location>
</feature>
<organism evidence="11 12">
    <name type="scientific">Gaopeijia maritima</name>
    <dbReference type="NCBI Taxonomy" id="3119007"/>
    <lineage>
        <taxon>Bacteria</taxon>
        <taxon>Pseudomonadati</taxon>
        <taxon>Gemmatimonadota</taxon>
        <taxon>Longimicrobiia</taxon>
        <taxon>Gaopeijiales</taxon>
        <taxon>Gaopeijiaceae</taxon>
        <taxon>Gaopeijia</taxon>
    </lineage>
</organism>
<evidence type="ECO:0000256" key="8">
    <source>
        <dbReference type="SAM" id="MobiDB-lite"/>
    </source>
</evidence>
<accession>A0ABU9E613</accession>
<evidence type="ECO:0000313" key="11">
    <source>
        <dbReference type="EMBL" id="MEK9500174.1"/>
    </source>
</evidence>
<evidence type="ECO:0000259" key="10">
    <source>
        <dbReference type="Pfam" id="PF00535"/>
    </source>
</evidence>
<feature type="region of interest" description="Disordered" evidence="8">
    <location>
        <begin position="1"/>
        <end position="20"/>
    </location>
</feature>
<protein>
    <submittedName>
        <fullName evidence="11">Glycosyltransferase family 2 protein</fullName>
    </submittedName>
</protein>
<dbReference type="InterPro" id="IPR029044">
    <property type="entry name" value="Nucleotide-diphossugar_trans"/>
</dbReference>
<dbReference type="EMBL" id="JBBHLI010000002">
    <property type="protein sequence ID" value="MEK9500174.1"/>
    <property type="molecule type" value="Genomic_DNA"/>
</dbReference>
<evidence type="ECO:0000313" key="12">
    <source>
        <dbReference type="Proteomes" id="UP001484239"/>
    </source>
</evidence>
<keyword evidence="6 9" id="KW-1133">Transmembrane helix</keyword>
<dbReference type="InterPro" id="IPR001173">
    <property type="entry name" value="Glyco_trans_2-like"/>
</dbReference>
<dbReference type="CDD" id="cd04179">
    <property type="entry name" value="DPM_DPG-synthase_like"/>
    <property type="match status" value="1"/>
</dbReference>
<reference evidence="11 12" key="1">
    <citation type="submission" date="2024-02" db="EMBL/GenBank/DDBJ databases">
        <title>A novel Gemmatimonadota bacterium.</title>
        <authorList>
            <person name="Du Z.-J."/>
            <person name="Ye Y.-Q."/>
        </authorList>
    </citation>
    <scope>NUCLEOTIDE SEQUENCE [LARGE SCALE GENOMIC DNA]</scope>
    <source>
        <strain evidence="11 12">DH-20</strain>
    </source>
</reference>
<dbReference type="Gene3D" id="3.90.550.10">
    <property type="entry name" value="Spore Coat Polysaccharide Biosynthesis Protein SpsA, Chain A"/>
    <property type="match status" value="1"/>
</dbReference>
<sequence length="355" mass="38810">MATSLPTPEPTPVSADTRRPDALADAHELNPLMRRDFAVVIPALNEAPVVADTVAALREAFERYDLAGEVLLIDDGSTDGTADIALAAAEGWSAFRVLRHRLNLGKTEAMLTAAARTSRTWMVLYDADLQHEPDEIPRFLRRLQDGWDVVTGRKVGAYDKRRVSSVYNALSRKIFQVPVSDLNSMKAFRREILDGMALRHDWHRFFVVLAHARGWTVSEIDIALHPRKAGESKYQGPGRVLVGVLDLLSVAFLLRFGRKPLLFFGVPGAALCGLGLLTGLVALWLRFVEGFGFRPLLYLVILLVTVGVLLVGVGFLGELVAQMRDEVEAQRRRLGGGGEVLEPAAAAAPSAADAE</sequence>
<dbReference type="PANTHER" id="PTHR48090:SF3">
    <property type="entry name" value="UNDECAPRENYL-PHOSPHATE 4-DEOXY-4-FORMAMIDO-L-ARABINOSE TRANSFERASE"/>
    <property type="match status" value="1"/>
</dbReference>
<evidence type="ECO:0000256" key="3">
    <source>
        <dbReference type="ARBA" id="ARBA00022679"/>
    </source>
</evidence>
<keyword evidence="2" id="KW-0328">Glycosyltransferase</keyword>
<gene>
    <name evidence="11" type="ORF">WI372_04235</name>
</gene>
<keyword evidence="7 9" id="KW-0472">Membrane</keyword>
<dbReference type="RefSeq" id="WP_405286376.1">
    <property type="nucleotide sequence ID" value="NZ_JBBHLI010000002.1"/>
</dbReference>
<evidence type="ECO:0000256" key="5">
    <source>
        <dbReference type="ARBA" id="ARBA00022985"/>
    </source>
</evidence>
<evidence type="ECO:0000256" key="4">
    <source>
        <dbReference type="ARBA" id="ARBA00022692"/>
    </source>
</evidence>
<keyword evidence="12" id="KW-1185">Reference proteome</keyword>
<evidence type="ECO:0000256" key="9">
    <source>
        <dbReference type="SAM" id="Phobius"/>
    </source>
</evidence>
<feature type="domain" description="Glycosyltransferase 2-like" evidence="10">
    <location>
        <begin position="39"/>
        <end position="163"/>
    </location>
</feature>
<name>A0ABU9E613_9BACT</name>
<feature type="transmembrane region" description="Helical" evidence="9">
    <location>
        <begin position="261"/>
        <end position="285"/>
    </location>
</feature>
<keyword evidence="4 9" id="KW-0812">Transmembrane</keyword>
<evidence type="ECO:0000256" key="1">
    <source>
        <dbReference type="ARBA" id="ARBA00022475"/>
    </source>
</evidence>
<keyword evidence="3" id="KW-0808">Transferase</keyword>
<evidence type="ECO:0000256" key="7">
    <source>
        <dbReference type="ARBA" id="ARBA00023136"/>
    </source>
</evidence>
<dbReference type="Proteomes" id="UP001484239">
    <property type="component" value="Unassembled WGS sequence"/>
</dbReference>
<evidence type="ECO:0000256" key="2">
    <source>
        <dbReference type="ARBA" id="ARBA00022676"/>
    </source>
</evidence>
<dbReference type="Pfam" id="PF00535">
    <property type="entry name" value="Glycos_transf_2"/>
    <property type="match status" value="1"/>
</dbReference>
<dbReference type="PANTHER" id="PTHR48090">
    <property type="entry name" value="UNDECAPRENYL-PHOSPHATE 4-DEOXY-4-FORMAMIDO-L-ARABINOSE TRANSFERASE-RELATED"/>
    <property type="match status" value="1"/>
</dbReference>
<keyword evidence="1" id="KW-1003">Cell membrane</keyword>
<dbReference type="InterPro" id="IPR050256">
    <property type="entry name" value="Glycosyltransferase_2"/>
</dbReference>
<comment type="caution">
    <text evidence="11">The sequence shown here is derived from an EMBL/GenBank/DDBJ whole genome shotgun (WGS) entry which is preliminary data.</text>
</comment>
<evidence type="ECO:0000256" key="6">
    <source>
        <dbReference type="ARBA" id="ARBA00022989"/>
    </source>
</evidence>